<protein>
    <submittedName>
        <fullName evidence="3">Uncharacterized protein</fullName>
    </submittedName>
</protein>
<name>A0A387BR29_9MICO</name>
<proteinExistence type="predicted"/>
<sequence length="420" mass="45565">MNVDDYAGHGAWTALASARDALDDINKSGDKPAIERLDEIRELFGAADGYRDGGDPMLTGRAQLDQMNNVLSQIDGQLRAYSSNTNMGHVENAANLADALRAAIIALPRPIAGGRAQADVTRAFNAYKEELDKSRDGLAQQLKEAQDAAATRESELTTQIDSLKAEVSSAQQAVAALKSQIEGDETRLTTALKENGDLFVRAQTDRETGFQDWLTKQEKSFADLAKPHLSGITASEASAKEQLDRISTLRTSSEELAQIVAGDIMAEKFEKSAQNERVVAYIAYGVGAVAVLIGAIVIFFAFGWFADHTIRWENIVLKIGLTLVLGSLSAVAFRFGGQAIQRATAYRRQELDIRALQPFLADLDDKAIEDIKTTFIDRAFGHAWEPAAQAAKDASDGSAQDMALNVLKLVLQELPKNVKP</sequence>
<evidence type="ECO:0000313" key="3">
    <source>
        <dbReference type="EMBL" id="AYG03427.1"/>
    </source>
</evidence>
<keyword evidence="2" id="KW-0472">Membrane</keyword>
<reference evidence="3 4" key="1">
    <citation type="submission" date="2018-09" db="EMBL/GenBank/DDBJ databases">
        <title>Genome sequencing of strain 2DFW10M-5.</title>
        <authorList>
            <person name="Heo J."/>
            <person name="Kim S.-J."/>
            <person name="Kwon S.-W."/>
        </authorList>
    </citation>
    <scope>NUCLEOTIDE SEQUENCE [LARGE SCALE GENOMIC DNA]</scope>
    <source>
        <strain evidence="3 4">2DFW10M-5</strain>
    </source>
</reference>
<evidence type="ECO:0000313" key="4">
    <source>
        <dbReference type="Proteomes" id="UP000275069"/>
    </source>
</evidence>
<feature type="transmembrane region" description="Helical" evidence="2">
    <location>
        <begin position="278"/>
        <end position="303"/>
    </location>
</feature>
<gene>
    <name evidence="3" type="ORF">D7I44_07680</name>
</gene>
<dbReference type="OrthoDB" id="5189263at2"/>
<feature type="coiled-coil region" evidence="1">
    <location>
        <begin position="128"/>
        <end position="180"/>
    </location>
</feature>
<dbReference type="EMBL" id="CP032624">
    <property type="protein sequence ID" value="AYG03427.1"/>
    <property type="molecule type" value="Genomic_DNA"/>
</dbReference>
<dbReference type="Proteomes" id="UP000275069">
    <property type="component" value="Chromosome"/>
</dbReference>
<dbReference type="RefSeq" id="WP_120788959.1">
    <property type="nucleotide sequence ID" value="NZ_CP032624.1"/>
</dbReference>
<keyword evidence="2" id="KW-1133">Transmembrane helix</keyword>
<accession>A0A387BR29</accession>
<dbReference type="KEGG" id="gry:D7I44_07680"/>
<feature type="transmembrane region" description="Helical" evidence="2">
    <location>
        <begin position="315"/>
        <end position="337"/>
    </location>
</feature>
<evidence type="ECO:0000256" key="2">
    <source>
        <dbReference type="SAM" id="Phobius"/>
    </source>
</evidence>
<keyword evidence="1" id="KW-0175">Coiled coil</keyword>
<keyword evidence="4" id="KW-1185">Reference proteome</keyword>
<dbReference type="AlphaFoldDB" id="A0A387BR29"/>
<evidence type="ECO:0000256" key="1">
    <source>
        <dbReference type="SAM" id="Coils"/>
    </source>
</evidence>
<keyword evidence="2" id="KW-0812">Transmembrane</keyword>
<organism evidence="3 4">
    <name type="scientific">Gryllotalpicola protaetiae</name>
    <dbReference type="NCBI Taxonomy" id="2419771"/>
    <lineage>
        <taxon>Bacteria</taxon>
        <taxon>Bacillati</taxon>
        <taxon>Actinomycetota</taxon>
        <taxon>Actinomycetes</taxon>
        <taxon>Micrococcales</taxon>
        <taxon>Microbacteriaceae</taxon>
        <taxon>Gryllotalpicola</taxon>
    </lineage>
</organism>